<feature type="signal peptide" evidence="7">
    <location>
        <begin position="1"/>
        <end position="21"/>
    </location>
</feature>
<dbReference type="EMBL" id="FONH01000014">
    <property type="protein sequence ID" value="SFF35426.1"/>
    <property type="molecule type" value="Genomic_DNA"/>
</dbReference>
<gene>
    <name evidence="9" type="ORF">SAMN02799615_03243</name>
</gene>
<dbReference type="Proteomes" id="UP000199477">
    <property type="component" value="Unassembled WGS sequence"/>
</dbReference>
<evidence type="ECO:0000256" key="7">
    <source>
        <dbReference type="RuleBase" id="RU362063"/>
    </source>
</evidence>
<keyword evidence="9" id="KW-0282">Flagellum</keyword>
<evidence type="ECO:0000256" key="5">
    <source>
        <dbReference type="ARBA" id="ARBA00022764"/>
    </source>
</evidence>
<dbReference type="PANTHER" id="PTHR36307">
    <property type="entry name" value="FLAGELLA BASAL BODY P-RING FORMATION PROTEIN FLGA"/>
    <property type="match status" value="1"/>
</dbReference>
<evidence type="ECO:0000256" key="3">
    <source>
        <dbReference type="ARBA" id="ARBA00014754"/>
    </source>
</evidence>
<comment type="function">
    <text evidence="6 7">Involved in the assembly process of the P-ring formation. It may associate with FlgF on the rod constituting a structure essential for the P-ring assembly or may act as a modulator protein for the P-ring assembly.</text>
</comment>
<dbReference type="Pfam" id="PF17656">
    <property type="entry name" value="ChapFlgA_N"/>
    <property type="match status" value="1"/>
</dbReference>
<dbReference type="Gene3D" id="3.90.1210.10">
    <property type="entry name" value="Antifreeze-like/N-acetylneuraminic acid synthase C-terminal domain"/>
    <property type="match status" value="1"/>
</dbReference>
<dbReference type="STRING" id="500610.SAMN02799615_03243"/>
<sequence>MNRRAHPWLLLLLLAAGTAHAAADEPRQVAEQWLRQHFDQPGNRVVAQAEPADTRLQPPLCAQPWQASLPDGARAAPRMSVEVRCPGTGWRMQVPVKLQLFRAVLVANKPLQRGDGVTAADVRGEERDITRLGYGYIDQLDQVAGRLLSRPLGAGAVLAPAAFGGRQTVRAGDRVQLIARLDGIEVRAAGVALGGGDTGARLRVRNDSSGRTVDAMVRDPGVVEALP</sequence>
<feature type="chain" id="PRO_5011331024" description="Flagella basal body P-ring formation protein FlgA" evidence="7">
    <location>
        <begin position="22"/>
        <end position="227"/>
    </location>
</feature>
<keyword evidence="4 7" id="KW-0732">Signal</keyword>
<dbReference type="Pfam" id="PF13144">
    <property type="entry name" value="ChapFlgA"/>
    <property type="match status" value="1"/>
</dbReference>
<dbReference type="InterPro" id="IPR041231">
    <property type="entry name" value="FlgA_N"/>
</dbReference>
<keyword evidence="9" id="KW-0969">Cilium</keyword>
<feature type="domain" description="SAF" evidence="8">
    <location>
        <begin position="102"/>
        <end position="164"/>
    </location>
</feature>
<protein>
    <recommendedName>
        <fullName evidence="3 7">Flagella basal body P-ring formation protein FlgA</fullName>
    </recommendedName>
</protein>
<dbReference type="InterPro" id="IPR013974">
    <property type="entry name" value="SAF"/>
</dbReference>
<keyword evidence="9" id="KW-0966">Cell projection</keyword>
<evidence type="ECO:0000313" key="9">
    <source>
        <dbReference type="EMBL" id="SFF35426.1"/>
    </source>
</evidence>
<dbReference type="PANTHER" id="PTHR36307:SF1">
    <property type="entry name" value="FLAGELLA BASAL BODY P-RING FORMATION PROTEIN FLGA"/>
    <property type="match status" value="1"/>
</dbReference>
<dbReference type="GO" id="GO:0042597">
    <property type="term" value="C:periplasmic space"/>
    <property type="evidence" value="ECO:0007669"/>
    <property type="project" value="UniProtKB-SubCell"/>
</dbReference>
<dbReference type="NCBIfam" id="TIGR03170">
    <property type="entry name" value="flgA_cterm"/>
    <property type="match status" value="1"/>
</dbReference>
<reference evidence="10" key="1">
    <citation type="submission" date="2016-10" db="EMBL/GenBank/DDBJ databases">
        <authorList>
            <person name="Varghese N."/>
            <person name="Submissions S."/>
        </authorList>
    </citation>
    <scope>NUCLEOTIDE SEQUENCE [LARGE SCALE GENOMIC DNA]</scope>
    <source>
        <strain evidence="10">UNC178MFTsu3.1</strain>
    </source>
</reference>
<dbReference type="SMART" id="SM00858">
    <property type="entry name" value="SAF"/>
    <property type="match status" value="1"/>
</dbReference>
<evidence type="ECO:0000256" key="2">
    <source>
        <dbReference type="ARBA" id="ARBA00010474"/>
    </source>
</evidence>
<evidence type="ECO:0000256" key="4">
    <source>
        <dbReference type="ARBA" id="ARBA00022729"/>
    </source>
</evidence>
<dbReference type="GO" id="GO:0044780">
    <property type="term" value="P:bacterial-type flagellum assembly"/>
    <property type="evidence" value="ECO:0007669"/>
    <property type="project" value="InterPro"/>
</dbReference>
<keyword evidence="10" id="KW-1185">Reference proteome</keyword>
<dbReference type="InterPro" id="IPR017585">
    <property type="entry name" value="SAF_FlgA"/>
</dbReference>
<accession>A0A1I2I3E1</accession>
<evidence type="ECO:0000313" key="10">
    <source>
        <dbReference type="Proteomes" id="UP000199477"/>
    </source>
</evidence>
<comment type="subcellular location">
    <subcellularLocation>
        <location evidence="1 7">Periplasm</location>
    </subcellularLocation>
</comment>
<dbReference type="CDD" id="cd11614">
    <property type="entry name" value="SAF_CpaB_FlgA_like"/>
    <property type="match status" value="1"/>
</dbReference>
<dbReference type="AlphaFoldDB" id="A0A1I2I3E1"/>
<proteinExistence type="inferred from homology"/>
<evidence type="ECO:0000256" key="1">
    <source>
        <dbReference type="ARBA" id="ARBA00004418"/>
    </source>
</evidence>
<dbReference type="RefSeq" id="WP_026636772.1">
    <property type="nucleotide sequence ID" value="NZ_FONH01000014.1"/>
</dbReference>
<dbReference type="InterPro" id="IPR039246">
    <property type="entry name" value="Flagellar_FlgA"/>
</dbReference>
<name>A0A1I2I3E1_9GAMM</name>
<evidence type="ECO:0000256" key="6">
    <source>
        <dbReference type="ARBA" id="ARBA00025643"/>
    </source>
</evidence>
<organism evidence="9 10">
    <name type="scientific">Dyella marensis</name>
    <dbReference type="NCBI Taxonomy" id="500610"/>
    <lineage>
        <taxon>Bacteria</taxon>
        <taxon>Pseudomonadati</taxon>
        <taxon>Pseudomonadota</taxon>
        <taxon>Gammaproteobacteria</taxon>
        <taxon>Lysobacterales</taxon>
        <taxon>Rhodanobacteraceae</taxon>
        <taxon>Dyella</taxon>
    </lineage>
</organism>
<keyword evidence="5 7" id="KW-0574">Periplasm</keyword>
<dbReference type="Gene3D" id="2.30.30.760">
    <property type="match status" value="1"/>
</dbReference>
<keyword evidence="7" id="KW-1005">Bacterial flagellum biogenesis</keyword>
<evidence type="ECO:0000259" key="8">
    <source>
        <dbReference type="SMART" id="SM00858"/>
    </source>
</evidence>
<comment type="similarity">
    <text evidence="2 7">Belongs to the FlgA family.</text>
</comment>